<dbReference type="Gene3D" id="1.10.10.10">
    <property type="entry name" value="Winged helix-like DNA-binding domain superfamily/Winged helix DNA-binding domain"/>
    <property type="match status" value="1"/>
</dbReference>
<dbReference type="GO" id="GO:0003700">
    <property type="term" value="F:DNA-binding transcription factor activity"/>
    <property type="evidence" value="ECO:0007669"/>
    <property type="project" value="InterPro"/>
</dbReference>
<dbReference type="AlphaFoldDB" id="A0A0M2EJ62"/>
<dbReference type="PANTHER" id="PTHR42756">
    <property type="entry name" value="TRANSCRIPTIONAL REGULATOR, MARR"/>
    <property type="match status" value="1"/>
</dbReference>
<dbReference type="SUPFAM" id="SSF46785">
    <property type="entry name" value="Winged helix' DNA-binding domain"/>
    <property type="match status" value="1"/>
</dbReference>
<proteinExistence type="predicted"/>
<dbReference type="SMART" id="SM00347">
    <property type="entry name" value="HTH_MARR"/>
    <property type="match status" value="1"/>
</dbReference>
<accession>A0A0M2EJ62</accession>
<evidence type="ECO:0000256" key="1">
    <source>
        <dbReference type="ARBA" id="ARBA00023015"/>
    </source>
</evidence>
<dbReference type="GO" id="GO:0003677">
    <property type="term" value="F:DNA binding"/>
    <property type="evidence" value="ECO:0007669"/>
    <property type="project" value="UniProtKB-KW"/>
</dbReference>
<keyword evidence="2" id="KW-0238">DNA-binding</keyword>
<reference evidence="4 5" key="1">
    <citation type="submission" date="2016-05" db="EMBL/GenBank/DDBJ databases">
        <title>Complete Genome and Methylome Analysis of Psychrotrophic Bacterial Isolates from Antarctic Lake Untersee.</title>
        <authorList>
            <person name="Fomenkov A."/>
            <person name="Akimov V.N."/>
            <person name="Vasilyeva L.V."/>
            <person name="Andersen D."/>
            <person name="Vincze T."/>
            <person name="Roberts R.J."/>
        </authorList>
    </citation>
    <scope>NUCLEOTIDE SEQUENCE [LARGE SCALE GENOMIC DNA]</scope>
    <source>
        <strain evidence="4 5">U14-5</strain>
    </source>
</reference>
<evidence type="ECO:0000313" key="4">
    <source>
        <dbReference type="EMBL" id="APT46055.1"/>
    </source>
</evidence>
<dbReference type="Proteomes" id="UP000185426">
    <property type="component" value="Chromosome"/>
</dbReference>
<keyword evidence="3" id="KW-0804">Transcription</keyword>
<dbReference type="InterPro" id="IPR036390">
    <property type="entry name" value="WH_DNA-bd_sf"/>
</dbReference>
<dbReference type="Pfam" id="PF01047">
    <property type="entry name" value="MarR"/>
    <property type="match status" value="1"/>
</dbReference>
<dbReference type="PANTHER" id="PTHR42756:SF1">
    <property type="entry name" value="TRANSCRIPTIONAL REPRESSOR OF EMRAB OPERON"/>
    <property type="match status" value="1"/>
</dbReference>
<evidence type="ECO:0000313" key="5">
    <source>
        <dbReference type="Proteomes" id="UP000185426"/>
    </source>
</evidence>
<sequence length="145" mass="16890">MQHFELEASLLDHALTKYLKATKQIDEENIPKNVTNVKGFILRIIYRHQSCTVKNILQEVSLSPSATTTALNHLEDEGLIIRSRNNNDRRTVWIELSESGEQIAKQMIDNRQLLVNQLFNHLSEEDKKTFFELIEKMMDEHTLKA</sequence>
<evidence type="ECO:0000256" key="3">
    <source>
        <dbReference type="ARBA" id="ARBA00023163"/>
    </source>
</evidence>
<dbReference type="PROSITE" id="PS50995">
    <property type="entry name" value="HTH_MARR_2"/>
    <property type="match status" value="1"/>
</dbReference>
<dbReference type="EMBL" id="CP015607">
    <property type="protein sequence ID" value="APT46055.1"/>
    <property type="molecule type" value="Genomic_DNA"/>
</dbReference>
<dbReference type="PRINTS" id="PR00598">
    <property type="entry name" value="HTHMARR"/>
</dbReference>
<dbReference type="RefSeq" id="WP_012008812.1">
    <property type="nucleotide sequence ID" value="NZ_AUYP01000052.1"/>
</dbReference>
<dbReference type="GeneID" id="5619489"/>
<dbReference type="InterPro" id="IPR000835">
    <property type="entry name" value="HTH_MarR-typ"/>
</dbReference>
<accession>A0A498U3D1</accession>
<keyword evidence="1" id="KW-0805">Transcription regulation</keyword>
<dbReference type="InterPro" id="IPR036388">
    <property type="entry name" value="WH-like_DNA-bd_sf"/>
</dbReference>
<name>A0A0M2EJ62_BACIA</name>
<dbReference type="KEGG" id="bsaf:BSL056_01470"/>
<gene>
    <name evidence="4" type="ORF">BSA145_09210</name>
</gene>
<protein>
    <submittedName>
        <fullName evidence="4">MarR family transcriptional regulator</fullName>
    </submittedName>
</protein>
<organism evidence="4 5">
    <name type="scientific">Bacillus safensis</name>
    <dbReference type="NCBI Taxonomy" id="561879"/>
    <lineage>
        <taxon>Bacteria</taxon>
        <taxon>Bacillati</taxon>
        <taxon>Bacillota</taxon>
        <taxon>Bacilli</taxon>
        <taxon>Bacillales</taxon>
        <taxon>Bacillaceae</taxon>
        <taxon>Bacillus</taxon>
    </lineage>
</organism>
<dbReference type="PATRIC" id="fig|561879.6.peg.848"/>
<evidence type="ECO:0000256" key="2">
    <source>
        <dbReference type="ARBA" id="ARBA00023125"/>
    </source>
</evidence>